<evidence type="ECO:0000256" key="1">
    <source>
        <dbReference type="SAM" id="Coils"/>
    </source>
</evidence>
<dbReference type="OrthoDB" id="10660626at2759"/>
<dbReference type="PANTHER" id="PTHR34409">
    <property type="entry name" value="SET DOMAIN-CONTAINING PROTEIN"/>
    <property type="match status" value="1"/>
</dbReference>
<feature type="region of interest" description="Disordered" evidence="2">
    <location>
        <begin position="1"/>
        <end position="26"/>
    </location>
</feature>
<name>A0A0D7A0B3_9AGAR</name>
<feature type="region of interest" description="Disordered" evidence="2">
    <location>
        <begin position="366"/>
        <end position="396"/>
    </location>
</feature>
<feature type="compositionally biased region" description="Polar residues" evidence="2">
    <location>
        <begin position="385"/>
        <end position="396"/>
    </location>
</feature>
<accession>A0A0D7A0B3</accession>
<feature type="compositionally biased region" description="Acidic residues" evidence="2">
    <location>
        <begin position="227"/>
        <end position="238"/>
    </location>
</feature>
<evidence type="ECO:0000256" key="2">
    <source>
        <dbReference type="SAM" id="MobiDB-lite"/>
    </source>
</evidence>
<evidence type="ECO:0000313" key="4">
    <source>
        <dbReference type="Proteomes" id="UP000054144"/>
    </source>
</evidence>
<dbReference type="AlphaFoldDB" id="A0A0D7A0B3"/>
<keyword evidence="1" id="KW-0175">Coiled coil</keyword>
<organism evidence="3 4">
    <name type="scientific">Fistulina hepatica ATCC 64428</name>
    <dbReference type="NCBI Taxonomy" id="1128425"/>
    <lineage>
        <taxon>Eukaryota</taxon>
        <taxon>Fungi</taxon>
        <taxon>Dikarya</taxon>
        <taxon>Basidiomycota</taxon>
        <taxon>Agaricomycotina</taxon>
        <taxon>Agaricomycetes</taxon>
        <taxon>Agaricomycetidae</taxon>
        <taxon>Agaricales</taxon>
        <taxon>Fistulinaceae</taxon>
        <taxon>Fistulina</taxon>
    </lineage>
</organism>
<gene>
    <name evidence="3" type="ORF">FISHEDRAFT_79105</name>
</gene>
<dbReference type="PANTHER" id="PTHR34409:SF1">
    <property type="entry name" value="MYB-LIKE DOMAIN-CONTAINING PROTEIN"/>
    <property type="match status" value="1"/>
</dbReference>
<reference evidence="3 4" key="1">
    <citation type="journal article" date="2015" name="Fungal Genet. Biol.">
        <title>Evolution of novel wood decay mechanisms in Agaricales revealed by the genome sequences of Fistulina hepatica and Cylindrobasidium torrendii.</title>
        <authorList>
            <person name="Floudas D."/>
            <person name="Held B.W."/>
            <person name="Riley R."/>
            <person name="Nagy L.G."/>
            <person name="Koehler G."/>
            <person name="Ransdell A.S."/>
            <person name="Younus H."/>
            <person name="Chow J."/>
            <person name="Chiniquy J."/>
            <person name="Lipzen A."/>
            <person name="Tritt A."/>
            <person name="Sun H."/>
            <person name="Haridas S."/>
            <person name="LaButti K."/>
            <person name="Ohm R.A."/>
            <person name="Kues U."/>
            <person name="Blanchette R.A."/>
            <person name="Grigoriev I.V."/>
            <person name="Minto R.E."/>
            <person name="Hibbett D.S."/>
        </authorList>
    </citation>
    <scope>NUCLEOTIDE SEQUENCE [LARGE SCALE GENOMIC DNA]</scope>
    <source>
        <strain evidence="3 4">ATCC 64428</strain>
    </source>
</reference>
<feature type="region of interest" description="Disordered" evidence="2">
    <location>
        <begin position="227"/>
        <end position="254"/>
    </location>
</feature>
<proteinExistence type="predicted"/>
<sequence>MSQVPHSDAPAGTPVSTPIPYTANTSSGHAAPLASQAVTFSSTQSNFRLRQFQGNADGDGIRFYQEYSYPPSTRYMNDTIIIYPVTCATHVFHNPFRSAAINDKYTASSNATLKKSGRGRKTLNFKLDEIDVLLDVVEELLPGGSQAFDWLGEEFNKRAESLGLHTRDTAALKRKFLRMVNTCMMKKPTGKSKKDRQICRAGEIHRTLLNKFGVSVLDDPNLANLDASDDDAVGDDSEGPQTFEVSDEENTRAKTTVAEHRYTREIPLDRPVHGRHPQSAQLFERLAGAFDPEHLARHDQQREESNVLLLQFAAQSEEMNRLRAENSRLRDHIMELEVRAARAEDKLAYERHLSELLYSHLHRRRCHHSPSESSDSSHSCLPSKRQLTSTSTSTES</sequence>
<evidence type="ECO:0000313" key="3">
    <source>
        <dbReference type="EMBL" id="KIY42824.1"/>
    </source>
</evidence>
<protein>
    <submittedName>
        <fullName evidence="3">Uncharacterized protein</fullName>
    </submittedName>
</protein>
<dbReference type="EMBL" id="KN882154">
    <property type="protein sequence ID" value="KIY42824.1"/>
    <property type="molecule type" value="Genomic_DNA"/>
</dbReference>
<dbReference type="Proteomes" id="UP000054144">
    <property type="component" value="Unassembled WGS sequence"/>
</dbReference>
<keyword evidence="4" id="KW-1185">Reference proteome</keyword>
<feature type="coiled-coil region" evidence="1">
    <location>
        <begin position="312"/>
        <end position="346"/>
    </location>
</feature>